<dbReference type="EMBL" id="CH476749">
    <property type="protein sequence ID" value="EIE91195.1"/>
    <property type="molecule type" value="Genomic_DNA"/>
</dbReference>
<dbReference type="VEuPathDB" id="FungiDB:RO3G_15906"/>
<dbReference type="RefSeq" id="XP_067526591.1">
    <property type="nucleotide sequence ID" value="XM_067670490.1"/>
</dbReference>
<reference evidence="1 2" key="1">
    <citation type="journal article" date="2009" name="PLoS Genet.">
        <title>Genomic analysis of the basal lineage fungus Rhizopus oryzae reveals a whole-genome duplication.</title>
        <authorList>
            <person name="Ma L.-J."/>
            <person name="Ibrahim A.S."/>
            <person name="Skory C."/>
            <person name="Grabherr M.G."/>
            <person name="Burger G."/>
            <person name="Butler M."/>
            <person name="Elias M."/>
            <person name="Idnurm A."/>
            <person name="Lang B.F."/>
            <person name="Sone T."/>
            <person name="Abe A."/>
            <person name="Calvo S.E."/>
            <person name="Corrochano L.M."/>
            <person name="Engels R."/>
            <person name="Fu J."/>
            <person name="Hansberg W."/>
            <person name="Kim J.-M."/>
            <person name="Kodira C.D."/>
            <person name="Koehrsen M.J."/>
            <person name="Liu B."/>
            <person name="Miranda-Saavedra D."/>
            <person name="O'Leary S."/>
            <person name="Ortiz-Castellanos L."/>
            <person name="Poulter R."/>
            <person name="Rodriguez-Romero J."/>
            <person name="Ruiz-Herrera J."/>
            <person name="Shen Y.-Q."/>
            <person name="Zeng Q."/>
            <person name="Galagan J."/>
            <person name="Birren B.W."/>
            <person name="Cuomo C.A."/>
            <person name="Wickes B.L."/>
        </authorList>
    </citation>
    <scope>NUCLEOTIDE SEQUENCE [LARGE SCALE GENOMIC DNA]</scope>
    <source>
        <strain evidence="2">RA 99-880 / ATCC MYA-4621 / FGSC 9543 / NRRL 43880</strain>
    </source>
</reference>
<evidence type="ECO:0000313" key="1">
    <source>
        <dbReference type="EMBL" id="EIE91195.1"/>
    </source>
</evidence>
<accession>I1CRW5</accession>
<gene>
    <name evidence="1" type="ORF">RO3G_15906</name>
</gene>
<dbReference type="GeneID" id="93622871"/>
<protein>
    <submittedName>
        <fullName evidence="1">Uncharacterized protein</fullName>
    </submittedName>
</protein>
<keyword evidence="2" id="KW-1185">Reference proteome</keyword>
<dbReference type="InParanoid" id="I1CRW5"/>
<evidence type="ECO:0000313" key="2">
    <source>
        <dbReference type="Proteomes" id="UP000009138"/>
    </source>
</evidence>
<name>I1CRW5_RHIO9</name>
<organism evidence="1 2">
    <name type="scientific">Rhizopus delemar (strain RA 99-880 / ATCC MYA-4621 / FGSC 9543 / NRRL 43880)</name>
    <name type="common">Mucormycosis agent</name>
    <name type="synonym">Rhizopus arrhizus var. delemar</name>
    <dbReference type="NCBI Taxonomy" id="246409"/>
    <lineage>
        <taxon>Eukaryota</taxon>
        <taxon>Fungi</taxon>
        <taxon>Fungi incertae sedis</taxon>
        <taxon>Mucoromycota</taxon>
        <taxon>Mucoromycotina</taxon>
        <taxon>Mucoromycetes</taxon>
        <taxon>Mucorales</taxon>
        <taxon>Mucorineae</taxon>
        <taxon>Rhizopodaceae</taxon>
        <taxon>Rhizopus</taxon>
    </lineage>
</organism>
<dbReference type="AlphaFoldDB" id="I1CRW5"/>
<sequence>MFGTAYCTINSPVVQPCTIFFRQSLPTWFVRSVPQPLKAPPILFTHAITNIQYGNISGTHISTLHLVNQLFTAQSFRSICQQSNPSTKIHPHFSSLPAPYLQFGLLTDPSPSLILALLFLMLSS</sequence>
<proteinExistence type="predicted"/>
<dbReference type="Proteomes" id="UP000009138">
    <property type="component" value="Unassembled WGS sequence"/>
</dbReference>